<keyword evidence="3" id="KW-1185">Reference proteome</keyword>
<comment type="caution">
    <text evidence="2">The sequence shown here is derived from an EMBL/GenBank/DDBJ whole genome shotgun (WGS) entry which is preliminary data.</text>
</comment>
<proteinExistence type="predicted"/>
<name>A0ABD3PL13_9STRA</name>
<gene>
    <name evidence="2" type="ORF">ACHAWO_009057</name>
</gene>
<evidence type="ECO:0000313" key="3">
    <source>
        <dbReference type="Proteomes" id="UP001530400"/>
    </source>
</evidence>
<evidence type="ECO:0008006" key="4">
    <source>
        <dbReference type="Google" id="ProtNLM"/>
    </source>
</evidence>
<evidence type="ECO:0000256" key="1">
    <source>
        <dbReference type="SAM" id="MobiDB-lite"/>
    </source>
</evidence>
<protein>
    <recommendedName>
        <fullName evidence="4">Separase</fullName>
    </recommendedName>
</protein>
<dbReference type="EMBL" id="JALLPJ020000586">
    <property type="protein sequence ID" value="KAL3788016.1"/>
    <property type="molecule type" value="Genomic_DNA"/>
</dbReference>
<accession>A0ABD3PL13</accession>
<evidence type="ECO:0000313" key="2">
    <source>
        <dbReference type="EMBL" id="KAL3788016.1"/>
    </source>
</evidence>
<sequence length="1452" mass="160543">MPSPIDDGSPPANEDIPLNDSNEETMDTTIDQVAVEVPVPDEQPLPQQDEQPKKTDDAPMDEDPAEHIPDVEPTRASGEEELIVVSAPDETMEADVGRIQVEAIPAATEEAGITVKILDNKGKEDIMEVDEIKMVEETAGNGAENVTKTNEDAVDWNEQKKLGKAFDSALDRLQVRISASILALRTDEHEKAQNTFIEERQKKSNSIYASLSESAKETYHALVHYGSKFDLSSADPSSSKAMSETRRARLSSAGKNIWMSIRNNPELFEDAMSDEAVNGGGDYLAFEGKKHQALAGGYARAVAAQLVFLDYIDTRCSLGRPPCLSPGLEASGKQPSVKELVFGLKVFSRAGKALLNHSKNDPQASHNTLSLAVSCFHTINEMAVTNGEAAEEVKELLDDAFDAFTLLPNAASQFANARESNVDAVEDWPKLVIEHLTQAKKLLDEFCSLNSNDGRLTVSKVAILQKYLPSLARLCYKHGSQLVKIGKNEHASNALHISLDTTNSCLNEVRAAINKENDPLNESGSRKAKGQLLHNLEADLVVVTIEAFYVLSHIFQAEGKKEKALQCLNMVEQYMNEQKNRDDELYANAMSKVDKDFFSEGAVTALAIEGPKKQDKLDIKSRASNVRANAKQRHAQEKATLMFCRLMIYHKVQPCPSPDEELLIDKLIQDLAALSKYTKSSPSLNQINFSVAAIESKSADDHIFSLTLNAIRSIHIRRVLSSPQGSYESETDPYNVLLGMIPKSNTRHSFVLLDRLNAMLNIRFQMKKGTNKIHKLEHDTLQLAQGYIADSLLFEPSSSNASDTTLFVDNSKSMLDELFEKTKAHFARGVSLYHSSESYHMVASYSEMLERILNCDRSNDNDFESANAQSGEVLAIKAHALSMTGQSTEAYHAARDAWAKVKNVDTLVNLFHCSLRHQIKHSTCDTLLELDNAINELSLNGVSSDKIVAAFPRLSNSCVETGKGVGEFVLLGLQERWTKMLVASKSLHQVLHEKAEDNNALLELGGHSVFEVLRSYLENFEHVVTSNQSQKACETLLQVVETTLGFMVTHLRDTQSPKANKSRRKKKEGEPEQDFVLIWDDDHVKKFVGDRADCVWVAEQLWNLSNKLMMMSFESNVGDGRKYSSHLFAGAHDFCLLSEEERGASLSKDFLDIDVQVDVMSTPQFNLDQELSNCDISSEFSGQCLLLSAATAVDFVVNSKAPGPEVKCLLRRCCRRLSRAQDEFLLNSEDEDQQKDVRKMIALLTLRCLLGIEDDSFAQRVLVAGGLEAAILELFRNDHIGVLQNVYLVAYGAEEKRMSSFGTILMRACASHMSQIGKFALQVDTNFSLTLAEIQRKVIQSASATKDLIEVFKDVDVLVKKYKDSVAKDAATFYSKGDLDWLTIEAYNQGVSLTLLGDHSNAGILFASALNMISLCSPEVKSHAKSMHSALSNALSKHSSVSISTIVNQFGL</sequence>
<feature type="compositionally biased region" description="Low complexity" evidence="1">
    <location>
        <begin position="35"/>
        <end position="49"/>
    </location>
</feature>
<dbReference type="Proteomes" id="UP001530400">
    <property type="component" value="Unassembled WGS sequence"/>
</dbReference>
<reference evidence="2 3" key="1">
    <citation type="submission" date="2024-10" db="EMBL/GenBank/DDBJ databases">
        <title>Updated reference genomes for cyclostephanoid diatoms.</title>
        <authorList>
            <person name="Roberts W.R."/>
            <person name="Alverson A.J."/>
        </authorList>
    </citation>
    <scope>NUCLEOTIDE SEQUENCE [LARGE SCALE GENOMIC DNA]</scope>
    <source>
        <strain evidence="2 3">AJA010-31</strain>
    </source>
</reference>
<organism evidence="2 3">
    <name type="scientific">Cyclotella atomus</name>
    <dbReference type="NCBI Taxonomy" id="382360"/>
    <lineage>
        <taxon>Eukaryota</taxon>
        <taxon>Sar</taxon>
        <taxon>Stramenopiles</taxon>
        <taxon>Ochrophyta</taxon>
        <taxon>Bacillariophyta</taxon>
        <taxon>Coscinodiscophyceae</taxon>
        <taxon>Thalassiosirophycidae</taxon>
        <taxon>Stephanodiscales</taxon>
        <taxon>Stephanodiscaceae</taxon>
        <taxon>Cyclotella</taxon>
    </lineage>
</organism>
<feature type="region of interest" description="Disordered" evidence="1">
    <location>
        <begin position="1"/>
        <end position="78"/>
    </location>
</feature>